<keyword evidence="2" id="KW-0472">Membrane</keyword>
<dbReference type="AlphaFoldDB" id="A0A5C6BHH8"/>
<proteinExistence type="predicted"/>
<feature type="transmembrane region" description="Helical" evidence="2">
    <location>
        <begin position="131"/>
        <end position="149"/>
    </location>
</feature>
<comment type="caution">
    <text evidence="3">The sequence shown here is derived from an EMBL/GenBank/DDBJ whole genome shotgun (WGS) entry which is preliminary data.</text>
</comment>
<evidence type="ECO:0000256" key="1">
    <source>
        <dbReference type="SAM" id="MobiDB-lite"/>
    </source>
</evidence>
<feature type="region of interest" description="Disordered" evidence="1">
    <location>
        <begin position="291"/>
        <end position="330"/>
    </location>
</feature>
<keyword evidence="4" id="KW-1185">Reference proteome</keyword>
<evidence type="ECO:0000313" key="3">
    <source>
        <dbReference type="EMBL" id="TWU10981.1"/>
    </source>
</evidence>
<dbReference type="OrthoDB" id="287827at2"/>
<dbReference type="Proteomes" id="UP000319908">
    <property type="component" value="Unassembled WGS sequence"/>
</dbReference>
<protein>
    <submittedName>
        <fullName evidence="3">Uncharacterized protein</fullName>
    </submittedName>
</protein>
<feature type="region of interest" description="Disordered" evidence="1">
    <location>
        <begin position="45"/>
        <end position="92"/>
    </location>
</feature>
<keyword evidence="2" id="KW-0812">Transmembrane</keyword>
<feature type="transmembrane region" description="Helical" evidence="2">
    <location>
        <begin position="264"/>
        <end position="283"/>
    </location>
</feature>
<gene>
    <name evidence="3" type="ORF">Poly21_48870</name>
</gene>
<dbReference type="EMBL" id="SJPU01000003">
    <property type="protein sequence ID" value="TWU10981.1"/>
    <property type="molecule type" value="Genomic_DNA"/>
</dbReference>
<evidence type="ECO:0000313" key="4">
    <source>
        <dbReference type="Proteomes" id="UP000319908"/>
    </source>
</evidence>
<name>A0A5C6BHH8_9BACT</name>
<dbReference type="RefSeq" id="WP_146409315.1">
    <property type="nucleotide sequence ID" value="NZ_SJPU01000003.1"/>
</dbReference>
<reference evidence="3 4" key="1">
    <citation type="journal article" date="2020" name="Antonie Van Leeuwenhoek">
        <title>Rhodopirellula heiligendammensis sp. nov., Rhodopirellula pilleata sp. nov., and Rhodopirellula solitaria sp. nov. isolated from natural or artificial marine surfaces in Northern Germany and California, USA, and emended description of the genus Rhodopirellula.</title>
        <authorList>
            <person name="Kallscheuer N."/>
            <person name="Wiegand S."/>
            <person name="Jogler M."/>
            <person name="Boedeker C."/>
            <person name="Peeters S.H."/>
            <person name="Rast P."/>
            <person name="Heuer A."/>
            <person name="Jetten M.S.M."/>
            <person name="Rohde M."/>
            <person name="Jogler C."/>
        </authorList>
    </citation>
    <scope>NUCLEOTIDE SEQUENCE [LARGE SCALE GENOMIC DNA]</scope>
    <source>
        <strain evidence="3 4">Poly21</strain>
    </source>
</reference>
<feature type="compositionally biased region" description="Low complexity" evidence="1">
    <location>
        <begin position="46"/>
        <end position="70"/>
    </location>
</feature>
<feature type="transmembrane region" description="Helical" evidence="2">
    <location>
        <begin position="235"/>
        <end position="257"/>
    </location>
</feature>
<accession>A0A5C6BHH8</accession>
<organism evidence="3 4">
    <name type="scientific">Allorhodopirellula heiligendammensis</name>
    <dbReference type="NCBI Taxonomy" id="2714739"/>
    <lineage>
        <taxon>Bacteria</taxon>
        <taxon>Pseudomonadati</taxon>
        <taxon>Planctomycetota</taxon>
        <taxon>Planctomycetia</taxon>
        <taxon>Pirellulales</taxon>
        <taxon>Pirellulaceae</taxon>
        <taxon>Allorhodopirellula</taxon>
    </lineage>
</organism>
<sequence length="415" mass="43863">MSTEQPQTIRVQCPQCAKPLTLNESLLGKQIKCPLCGRVFATRAKASSQQSTNPAPSASASGAAAGRQPSTRPAKDRTEPTSRTAQPHPFDFPAVGAGAGHATFSTARPNSRPQARPKGTIPIGSLLKKHWLAITVSLLAVATLAASVIAPWPLFIVGIAEIVLGAIVVGLLFIPRMYVMRRAFGALGKAGELFLQSAATIGSGGVAIIVILAIVKAMRRTNGGASLDFSGITGGGIAVFLLFPLSIAAVIALWYLIGLARTLASGYVLQCSLMFLILLISVVQNPGVNPGGAMPPTDPVFRTPPRRQGRPTPPPEVSSRTPVIETPNPLGYPSSDVVHFIVDTSKISDIEKILPRLTAGAPPKFWKSTQEGSQLDVWLYQSAPVDQIARRVSGDRSLVVDSVDPAKRTIRVRGE</sequence>
<evidence type="ECO:0000256" key="2">
    <source>
        <dbReference type="SAM" id="Phobius"/>
    </source>
</evidence>
<feature type="transmembrane region" description="Helical" evidence="2">
    <location>
        <begin position="155"/>
        <end position="174"/>
    </location>
</feature>
<keyword evidence="2" id="KW-1133">Transmembrane helix</keyword>
<feature type="transmembrane region" description="Helical" evidence="2">
    <location>
        <begin position="194"/>
        <end position="215"/>
    </location>
</feature>